<evidence type="ECO:0000313" key="7">
    <source>
        <dbReference type="Proteomes" id="UP001165060"/>
    </source>
</evidence>
<organism evidence="6 7">
    <name type="scientific">Tetraparma gracilis</name>
    <dbReference type="NCBI Taxonomy" id="2962635"/>
    <lineage>
        <taxon>Eukaryota</taxon>
        <taxon>Sar</taxon>
        <taxon>Stramenopiles</taxon>
        <taxon>Ochrophyta</taxon>
        <taxon>Bolidophyceae</taxon>
        <taxon>Parmales</taxon>
        <taxon>Triparmaceae</taxon>
        <taxon>Tetraparma</taxon>
    </lineage>
</organism>
<dbReference type="PANTHER" id="PTHR32215">
    <property type="entry name" value="CILIA- AND FLAGELLA-ASSOCIATED PROTEIN 57"/>
    <property type="match status" value="1"/>
</dbReference>
<name>A0ABQ6MHV9_9STRA</name>
<evidence type="ECO:0000256" key="5">
    <source>
        <dbReference type="SAM" id="MobiDB-lite"/>
    </source>
</evidence>
<feature type="compositionally biased region" description="Gly residues" evidence="5">
    <location>
        <begin position="1111"/>
        <end position="1122"/>
    </location>
</feature>
<gene>
    <name evidence="6" type="ORF">TeGR_g7078</name>
</gene>
<feature type="region of interest" description="Disordered" evidence="5">
    <location>
        <begin position="1077"/>
        <end position="1125"/>
    </location>
</feature>
<feature type="coiled-coil region" evidence="4">
    <location>
        <begin position="1177"/>
        <end position="1204"/>
    </location>
</feature>
<dbReference type="PANTHER" id="PTHR32215:SF0">
    <property type="entry name" value="CILIA- AND FLAGELLA-ASSOCIATED PROTEIN 57"/>
    <property type="match status" value="1"/>
</dbReference>
<feature type="compositionally biased region" description="Polar residues" evidence="5">
    <location>
        <begin position="1372"/>
        <end position="1387"/>
    </location>
</feature>
<dbReference type="InterPro" id="IPR011047">
    <property type="entry name" value="Quinoprotein_ADH-like_sf"/>
</dbReference>
<dbReference type="EMBL" id="BRYB01001466">
    <property type="protein sequence ID" value="GMI26378.1"/>
    <property type="molecule type" value="Genomic_DNA"/>
</dbReference>
<evidence type="ECO:0000313" key="6">
    <source>
        <dbReference type="EMBL" id="GMI26378.1"/>
    </source>
</evidence>
<keyword evidence="2" id="KW-0677">Repeat</keyword>
<evidence type="ECO:0000256" key="4">
    <source>
        <dbReference type="SAM" id="Coils"/>
    </source>
</evidence>
<reference evidence="6 7" key="1">
    <citation type="journal article" date="2023" name="Commun. Biol.">
        <title>Genome analysis of Parmales, the sister group of diatoms, reveals the evolutionary specialization of diatoms from phago-mixotrophs to photoautotrophs.</title>
        <authorList>
            <person name="Ban H."/>
            <person name="Sato S."/>
            <person name="Yoshikawa S."/>
            <person name="Yamada K."/>
            <person name="Nakamura Y."/>
            <person name="Ichinomiya M."/>
            <person name="Sato N."/>
            <person name="Blanc-Mathieu R."/>
            <person name="Endo H."/>
            <person name="Kuwata A."/>
            <person name="Ogata H."/>
        </authorList>
    </citation>
    <scope>NUCLEOTIDE SEQUENCE [LARGE SCALE GENOMIC DNA]</scope>
</reference>
<protein>
    <recommendedName>
        <fullName evidence="8">Guanine nucleotide-binding protein subunit beta-like protein</fullName>
    </recommendedName>
</protein>
<keyword evidence="1 3" id="KW-0853">WD repeat</keyword>
<dbReference type="Gene3D" id="2.130.10.10">
    <property type="entry name" value="YVTN repeat-like/Quinoprotein amine dehydrogenase"/>
    <property type="match status" value="2"/>
</dbReference>
<keyword evidence="4" id="KW-0175">Coiled coil</keyword>
<feature type="region of interest" description="Disordered" evidence="5">
    <location>
        <begin position="1336"/>
        <end position="1387"/>
    </location>
</feature>
<dbReference type="Pfam" id="PF00400">
    <property type="entry name" value="WD40"/>
    <property type="match status" value="1"/>
</dbReference>
<dbReference type="InterPro" id="IPR052993">
    <property type="entry name" value="CFA-57"/>
</dbReference>
<feature type="coiled-coil region" evidence="4">
    <location>
        <begin position="689"/>
        <end position="810"/>
    </location>
</feature>
<evidence type="ECO:0000256" key="1">
    <source>
        <dbReference type="ARBA" id="ARBA00022574"/>
    </source>
</evidence>
<dbReference type="PROSITE" id="PS50082">
    <property type="entry name" value="WD_REPEATS_2"/>
    <property type="match status" value="1"/>
</dbReference>
<dbReference type="SUPFAM" id="SSF50978">
    <property type="entry name" value="WD40 repeat-like"/>
    <property type="match status" value="1"/>
</dbReference>
<dbReference type="PROSITE" id="PS50294">
    <property type="entry name" value="WD_REPEATS_REGION"/>
    <property type="match status" value="1"/>
</dbReference>
<keyword evidence="7" id="KW-1185">Reference proteome</keyword>
<dbReference type="Proteomes" id="UP001165060">
    <property type="component" value="Unassembled WGS sequence"/>
</dbReference>
<dbReference type="InterPro" id="IPR001680">
    <property type="entry name" value="WD40_rpt"/>
</dbReference>
<evidence type="ECO:0000256" key="2">
    <source>
        <dbReference type="ARBA" id="ARBA00022737"/>
    </source>
</evidence>
<sequence length="1387" mass="156070">MPANPSLGETGGAPSRRRNKDAEFQNGVKLMFRHGFGVHGPIRDNVLFLSAESDSGSMKETLLYPLGQHLILHYLDDNTMAFFAGAPSNVRAILGMSLCSRKRVVAVCEQGDSADGAQCSVYNVKTRNRVRTLVYPRSAQEVRSGQEASHFTSACFAGKDNNTLVTVSGGGSGRERNVVVWDWMAQKQRMTIPLTNTSVTRVCAPSDFPPGTVQITTSGPQHLRVWTLQGEGAAAKPTPLPQGREAENFVDHTWLSHDVQTDDRKDPYMPIKSFYISKDENFTSLTCSASDEHCVCFSRHREGAGSLLAFPLGSVDVMSESDAAASVTPVSPGGLHEGGIIALDLCLQKPYAATIGSDRSLRIWNYTKWTCELTHKFMNDEPTCVALHPAGTQVLVGLRERVRLYNIMVDDIKVFREVPLKNCRELKFSNGGHMFAACMGITISVFSTYGFSVLSGMNQLYSFTGHISPVKRVLWSPDDTFMYSAGMDGNVYGWDLVKNARVDDVNMLNRTTSYTGLVAQFATKDDPQNRVAVCGTEGEFLEMCWQDDKKESHVIQTIQSYGNAGPTERDTVTSLALSNNKKFLFAGTSGGNVKTFDWPLDSEKPLYKEYRAHQPVLSGSSMSNQKSLRGITAMECTADDNYLITTAEDGTVFVIGLQEFAFGFEQRPSLDPDVRQFNSDAVFVSSDEVEERKEMVLDLQKKLAELKTEHEYHQHDREKSFLNEVKELQEDKEKALHEQKVLYDQLQDDLNQVKRQMHENLEAAESNHVQVTQELENQFEHKLAVEMERFDRLAEEIEAMQQKCEGLLEAQAVEHEKQTRQIEQKASKSEKALHTIIHRMKEDAEHNEKMYREVLDQQEDEYEMELLKQMKSAETTLNGEKDATKEKHNQIQNMATKRAQLKKKNEELKLRSQHHENEYSKEKARRDKLEETLTHIELHMKEREDALSDKEKTILKLRSTNRTLDNFRYVLDHRLQQLMKERGPIAKHIEGLTKHVRAMYDELVTEFNKKREMDRLQEQKQLKIHTQDKEIVGIRNQLRDSERELHSIKRELTSMVGITVPKELESIVKDAYRKFVRGESDKGQPPNHKKVTTTHAVAEEEDDDGDEGGLYAMGGTGKGGGGGRKKMTVDEVELAEKAMEAQRQTKWVQKTADDLKRRLTVENKASGRNTRNKLAENTSLISECNELRRENVALKRDKDALIHDLSDIKERARRKKMLAAEASLHEQSTLGASVTGDVPETVPVQGTQMKVSASLAELNKGRTIAPSNSAKTMPIMGMDEDPRLFKGSRSRGNGTALKNDLLDLQKKLDQRTRETEMQRIEITRLRESMRQVAMTPGAKTLDAPLVQQPSGNVLYRNLDDSAGDGDGARAGKNTSKLLVTSGASPQK</sequence>
<dbReference type="PROSITE" id="PS00678">
    <property type="entry name" value="WD_REPEATS_1"/>
    <property type="match status" value="1"/>
</dbReference>
<dbReference type="InterPro" id="IPR036322">
    <property type="entry name" value="WD40_repeat_dom_sf"/>
</dbReference>
<comment type="caution">
    <text evidence="6">The sequence shown here is derived from an EMBL/GenBank/DDBJ whole genome shotgun (WGS) entry which is preliminary data.</text>
</comment>
<feature type="repeat" description="WD" evidence="3">
    <location>
        <begin position="463"/>
        <end position="504"/>
    </location>
</feature>
<accession>A0ABQ6MHV9</accession>
<proteinExistence type="predicted"/>
<evidence type="ECO:0008006" key="8">
    <source>
        <dbReference type="Google" id="ProtNLM"/>
    </source>
</evidence>
<dbReference type="SUPFAM" id="SSF50998">
    <property type="entry name" value="Quinoprotein alcohol dehydrogenase-like"/>
    <property type="match status" value="1"/>
</dbReference>
<feature type="region of interest" description="Disordered" evidence="5">
    <location>
        <begin position="905"/>
        <end position="926"/>
    </location>
</feature>
<dbReference type="InterPro" id="IPR015943">
    <property type="entry name" value="WD40/YVTN_repeat-like_dom_sf"/>
</dbReference>
<dbReference type="SMART" id="SM00320">
    <property type="entry name" value="WD40"/>
    <property type="match status" value="6"/>
</dbReference>
<dbReference type="InterPro" id="IPR019775">
    <property type="entry name" value="WD40_repeat_CS"/>
</dbReference>
<evidence type="ECO:0000256" key="3">
    <source>
        <dbReference type="PROSITE-ProRule" id="PRU00221"/>
    </source>
</evidence>